<feature type="region of interest" description="Disordered" evidence="1">
    <location>
        <begin position="54"/>
        <end position="74"/>
    </location>
</feature>
<dbReference type="EMBL" id="FUEG01000004">
    <property type="protein sequence ID" value="SJL04132.1"/>
    <property type="molecule type" value="Genomic_DNA"/>
</dbReference>
<dbReference type="Proteomes" id="UP000219338">
    <property type="component" value="Unassembled WGS sequence"/>
</dbReference>
<evidence type="ECO:0000256" key="1">
    <source>
        <dbReference type="SAM" id="MobiDB-lite"/>
    </source>
</evidence>
<feature type="compositionally biased region" description="Basic and acidic residues" evidence="1">
    <location>
        <begin position="58"/>
        <end position="72"/>
    </location>
</feature>
<reference evidence="3" key="1">
    <citation type="journal article" date="2017" name="Nat. Ecol. Evol.">
        <title>Genome expansion and lineage-specific genetic innovations in the forest pathogenic fungi Armillaria.</title>
        <authorList>
            <person name="Sipos G."/>
            <person name="Prasanna A.N."/>
            <person name="Walter M.C."/>
            <person name="O'Connor E."/>
            <person name="Balint B."/>
            <person name="Krizsan K."/>
            <person name="Kiss B."/>
            <person name="Hess J."/>
            <person name="Varga T."/>
            <person name="Slot J."/>
            <person name="Riley R."/>
            <person name="Boka B."/>
            <person name="Rigling D."/>
            <person name="Barry K."/>
            <person name="Lee J."/>
            <person name="Mihaltcheva S."/>
            <person name="LaButti K."/>
            <person name="Lipzen A."/>
            <person name="Waldron R."/>
            <person name="Moloney N.M."/>
            <person name="Sperisen C."/>
            <person name="Kredics L."/>
            <person name="Vagvoelgyi C."/>
            <person name="Patrignani A."/>
            <person name="Fitzpatrick D."/>
            <person name="Nagy I."/>
            <person name="Doyle S."/>
            <person name="Anderson J.B."/>
            <person name="Grigoriev I.V."/>
            <person name="Gueldener U."/>
            <person name="Muensterkoetter M."/>
            <person name="Nagy L.G."/>
        </authorList>
    </citation>
    <scope>NUCLEOTIDE SEQUENCE [LARGE SCALE GENOMIC DNA]</scope>
    <source>
        <strain evidence="3">C18/9</strain>
    </source>
</reference>
<sequence length="111" mass="12280">MSDTEQCAAIDIMDCTKDGTHSNAERLSSANDELLSTTSSIDVVDCTEDRAYSGAKRLSSERDEQESLDRTGSKSYTVSERLSLVNKELLPISRCAMFCHILVQGRDDEEP</sequence>
<evidence type="ECO:0000313" key="2">
    <source>
        <dbReference type="EMBL" id="SJL04132.1"/>
    </source>
</evidence>
<evidence type="ECO:0000313" key="3">
    <source>
        <dbReference type="Proteomes" id="UP000219338"/>
    </source>
</evidence>
<protein>
    <submittedName>
        <fullName evidence="2">Uncharacterized protein</fullName>
    </submittedName>
</protein>
<accession>A0A284R621</accession>
<name>A0A284R621_ARMOS</name>
<keyword evidence="3" id="KW-1185">Reference proteome</keyword>
<proteinExistence type="predicted"/>
<gene>
    <name evidence="2" type="ORF">ARMOST_07492</name>
</gene>
<organism evidence="2 3">
    <name type="scientific">Armillaria ostoyae</name>
    <name type="common">Armillaria root rot fungus</name>
    <dbReference type="NCBI Taxonomy" id="47428"/>
    <lineage>
        <taxon>Eukaryota</taxon>
        <taxon>Fungi</taxon>
        <taxon>Dikarya</taxon>
        <taxon>Basidiomycota</taxon>
        <taxon>Agaricomycotina</taxon>
        <taxon>Agaricomycetes</taxon>
        <taxon>Agaricomycetidae</taxon>
        <taxon>Agaricales</taxon>
        <taxon>Marasmiineae</taxon>
        <taxon>Physalacriaceae</taxon>
        <taxon>Armillaria</taxon>
    </lineage>
</organism>
<dbReference type="AlphaFoldDB" id="A0A284R621"/>